<gene>
    <name evidence="2" type="ORF">EFL95_11545</name>
</gene>
<evidence type="ECO:0000313" key="2">
    <source>
        <dbReference type="EMBL" id="RNL80439.1"/>
    </source>
</evidence>
<dbReference type="AlphaFoldDB" id="A0A3N0DXW1"/>
<evidence type="ECO:0000256" key="1">
    <source>
        <dbReference type="SAM" id="Phobius"/>
    </source>
</evidence>
<proteinExistence type="predicted"/>
<feature type="transmembrane region" description="Helical" evidence="1">
    <location>
        <begin position="23"/>
        <end position="41"/>
    </location>
</feature>
<evidence type="ECO:0000313" key="3">
    <source>
        <dbReference type="Proteomes" id="UP000277094"/>
    </source>
</evidence>
<keyword evidence="1" id="KW-1133">Transmembrane helix</keyword>
<keyword evidence="1" id="KW-0472">Membrane</keyword>
<dbReference type="EMBL" id="RJSG01000002">
    <property type="protein sequence ID" value="RNL80439.1"/>
    <property type="molecule type" value="Genomic_DNA"/>
</dbReference>
<dbReference type="Proteomes" id="UP000277094">
    <property type="component" value="Unassembled WGS sequence"/>
</dbReference>
<keyword evidence="3" id="KW-1185">Reference proteome</keyword>
<protein>
    <submittedName>
        <fullName evidence="2">DUF3159 domain-containing protein</fullName>
    </submittedName>
</protein>
<keyword evidence="1" id="KW-0812">Transmembrane</keyword>
<sequence length="206" mass="22177">MIEAAVPTAVFTLLFLTTHELKLALAVSVGCAVVLLVLRVVQRSTTQFVWNALFGIGIGAFFAWRSARGGGDANDQALAYFLPGVLYNAVYSVFMVFSIVVRWPLIGFLVGSVTGDPTAWHEDKAVVRLCSRLTWILALPCLVRVAVQAPIYLAGKNGWWDEDSAVAALGATKLAMGWPLQIAALTTMLWLLSRNKTPAAPTAAEA</sequence>
<comment type="caution">
    <text evidence="2">The sequence shown here is derived from an EMBL/GenBank/DDBJ whole genome shotgun (WGS) entry which is preliminary data.</text>
</comment>
<feature type="transmembrane region" description="Helical" evidence="1">
    <location>
        <begin position="174"/>
        <end position="192"/>
    </location>
</feature>
<feature type="transmembrane region" description="Helical" evidence="1">
    <location>
        <begin position="48"/>
        <end position="67"/>
    </location>
</feature>
<organism evidence="2 3">
    <name type="scientific">Nocardioides marmorisolisilvae</name>
    <dbReference type="NCBI Taxonomy" id="1542737"/>
    <lineage>
        <taxon>Bacteria</taxon>
        <taxon>Bacillati</taxon>
        <taxon>Actinomycetota</taxon>
        <taxon>Actinomycetes</taxon>
        <taxon>Propionibacteriales</taxon>
        <taxon>Nocardioidaceae</taxon>
        <taxon>Nocardioides</taxon>
    </lineage>
</organism>
<dbReference type="InterPro" id="IPR016566">
    <property type="entry name" value="UCP010219"/>
</dbReference>
<name>A0A3N0DXW1_9ACTN</name>
<accession>A0A3N0DXW1</accession>
<dbReference type="OrthoDB" id="5244221at2"/>
<feature type="transmembrane region" description="Helical" evidence="1">
    <location>
        <begin position="133"/>
        <end position="154"/>
    </location>
</feature>
<feature type="transmembrane region" description="Helical" evidence="1">
    <location>
        <begin position="79"/>
        <end position="101"/>
    </location>
</feature>
<dbReference type="Pfam" id="PF11361">
    <property type="entry name" value="DUF3159"/>
    <property type="match status" value="1"/>
</dbReference>
<reference evidence="2 3" key="1">
    <citation type="submission" date="2018-11" db="EMBL/GenBank/DDBJ databases">
        <authorList>
            <person name="Li F."/>
        </authorList>
    </citation>
    <scope>NUCLEOTIDE SEQUENCE [LARGE SCALE GENOMIC DNA]</scope>
    <source>
        <strain evidence="2 3">KIS18-7</strain>
    </source>
</reference>